<feature type="region of interest" description="Disordered" evidence="1">
    <location>
        <begin position="1"/>
        <end position="55"/>
    </location>
</feature>
<name>A0A4Q9L3Q7_9MICR</name>
<proteinExistence type="predicted"/>
<protein>
    <submittedName>
        <fullName evidence="2">Uncharacterized protein</fullName>
    </submittedName>
</protein>
<feature type="compositionally biased region" description="Basic and acidic residues" evidence="1">
    <location>
        <begin position="1"/>
        <end position="13"/>
    </location>
</feature>
<dbReference type="AlphaFoldDB" id="A0A4Q9L3Q7"/>
<dbReference type="VEuPathDB" id="MicrosporidiaDB:CWI37_0554p0010"/>
<comment type="caution">
    <text evidence="2">The sequence shown here is derived from an EMBL/GenBank/DDBJ whole genome shotgun (WGS) entry which is preliminary data.</text>
</comment>
<evidence type="ECO:0000313" key="3">
    <source>
        <dbReference type="Proteomes" id="UP000292362"/>
    </source>
</evidence>
<dbReference type="EMBL" id="PITJ01000554">
    <property type="protein sequence ID" value="TBU02108.1"/>
    <property type="molecule type" value="Genomic_DNA"/>
</dbReference>
<sequence>MEEEGSKDNKVFDDTSNLEVVSSAEIGRNKKKDKNTKKKTVIITGNKSGNSNPER</sequence>
<evidence type="ECO:0000313" key="2">
    <source>
        <dbReference type="EMBL" id="TBU02108.1"/>
    </source>
</evidence>
<evidence type="ECO:0000256" key="1">
    <source>
        <dbReference type="SAM" id="MobiDB-lite"/>
    </source>
</evidence>
<gene>
    <name evidence="2" type="ORF">CWI37_0554p0010</name>
</gene>
<accession>A0A4Q9L3Q7</accession>
<dbReference type="Proteomes" id="UP000292362">
    <property type="component" value="Unassembled WGS sequence"/>
</dbReference>
<reference evidence="2 3" key="1">
    <citation type="submission" date="2017-12" db="EMBL/GenBank/DDBJ databases">
        <authorList>
            <person name="Pombert J.-F."/>
            <person name="Haag K.L."/>
            <person name="Ebert D."/>
        </authorList>
    </citation>
    <scope>NUCLEOTIDE SEQUENCE [LARGE SCALE GENOMIC DNA]</scope>
    <source>
        <strain evidence="2">FI-OER-3-3</strain>
    </source>
</reference>
<feature type="compositionally biased region" description="Basic residues" evidence="1">
    <location>
        <begin position="29"/>
        <end position="40"/>
    </location>
</feature>
<organism evidence="2 3">
    <name type="scientific">Hamiltosporidium tvaerminnensis</name>
    <dbReference type="NCBI Taxonomy" id="1176355"/>
    <lineage>
        <taxon>Eukaryota</taxon>
        <taxon>Fungi</taxon>
        <taxon>Fungi incertae sedis</taxon>
        <taxon>Microsporidia</taxon>
        <taxon>Dubosqiidae</taxon>
        <taxon>Hamiltosporidium</taxon>
    </lineage>
</organism>